<dbReference type="AlphaFoldDB" id="A0A366AYL6"/>
<protein>
    <recommendedName>
        <fullName evidence="3">DUF1905 domain-containing protein</fullName>
    </recommendedName>
</protein>
<evidence type="ECO:0008006" key="3">
    <source>
        <dbReference type="Google" id="ProtNLM"/>
    </source>
</evidence>
<dbReference type="SUPFAM" id="SSF141694">
    <property type="entry name" value="AF2212/PG0164-like"/>
    <property type="match status" value="1"/>
</dbReference>
<reference evidence="1 2" key="1">
    <citation type="submission" date="2018-07" db="EMBL/GenBank/DDBJ databases">
        <title>Complete genome sequence of Flavobacterium psychrolimnae LMG 22018.</title>
        <authorList>
            <person name="Kim D.-U."/>
        </authorList>
    </citation>
    <scope>NUCLEOTIDE SEQUENCE [LARGE SCALE GENOMIC DNA]</scope>
    <source>
        <strain evidence="1 2">LMG 22018</strain>
    </source>
</reference>
<dbReference type="Gene3D" id="2.40.30.100">
    <property type="entry name" value="AF2212/PG0164-like"/>
    <property type="match status" value="1"/>
</dbReference>
<organism evidence="1 2">
    <name type="scientific">Flavobacterium psychrolimnae</name>
    <dbReference type="NCBI Taxonomy" id="249351"/>
    <lineage>
        <taxon>Bacteria</taxon>
        <taxon>Pseudomonadati</taxon>
        <taxon>Bacteroidota</taxon>
        <taxon>Flavobacteriia</taxon>
        <taxon>Flavobacteriales</taxon>
        <taxon>Flavobacteriaceae</taxon>
        <taxon>Flavobacterium</taxon>
    </lineage>
</organism>
<proteinExistence type="predicted"/>
<evidence type="ECO:0000313" key="2">
    <source>
        <dbReference type="Proteomes" id="UP000253676"/>
    </source>
</evidence>
<evidence type="ECO:0000313" key="1">
    <source>
        <dbReference type="EMBL" id="RBN49952.1"/>
    </source>
</evidence>
<dbReference type="InterPro" id="IPR015018">
    <property type="entry name" value="DUF1905"/>
</dbReference>
<dbReference type="OrthoDB" id="8246703at2"/>
<gene>
    <name evidence="1" type="ORF">DR980_10615</name>
</gene>
<sequence>MDYIIKDEKLELIHEHGKGAWTYHLRIPNSKHIDGKWGDIKVSGSIDTYKIEARNLAPIKGEDKMLSVNSEIRRAINKKGGDIVTVSLYLLSKKEEITEKQILETFKESGVLEAFEKLNESEKNDILESIISQKIEEKQIKIIIKHIDKLST</sequence>
<dbReference type="Proteomes" id="UP000253676">
    <property type="component" value="Unassembled WGS sequence"/>
</dbReference>
<name>A0A366AYL6_9FLAO</name>
<dbReference type="EMBL" id="QNUX01000009">
    <property type="protein sequence ID" value="RBN49952.1"/>
    <property type="molecule type" value="Genomic_DNA"/>
</dbReference>
<dbReference type="RefSeq" id="WP_113635915.1">
    <property type="nucleotide sequence ID" value="NZ_QNUX01000009.1"/>
</dbReference>
<keyword evidence="2" id="KW-1185">Reference proteome</keyword>
<dbReference type="InterPro" id="IPR037079">
    <property type="entry name" value="AF2212/PG0164-like_sf"/>
</dbReference>
<comment type="caution">
    <text evidence="1">The sequence shown here is derived from an EMBL/GenBank/DDBJ whole genome shotgun (WGS) entry which is preliminary data.</text>
</comment>
<dbReference type="Pfam" id="PF08922">
    <property type="entry name" value="DUF1905"/>
    <property type="match status" value="1"/>
</dbReference>
<accession>A0A366AYL6</accession>